<sequence>MRRNVLTALALAAGLLAPALAPAVAQAQTKPFGAGFDGWEFTATRESKTIVNCRAVRRAGGREDILAMRSDRHTYISMKGEGRKGKWPRSVVAIPGKPKGVADWSVTAEANGARLWFLLDYGAVSDIANAGVFTWSLMDSEDDGKVNLGKRSADAWERVNQCVNANGG</sequence>
<keyword evidence="1" id="KW-0732">Signal</keyword>
<dbReference type="RefSeq" id="WP_121622979.1">
    <property type="nucleotide sequence ID" value="NZ_JACIIW010000002.1"/>
</dbReference>
<dbReference type="EMBL" id="RCTF01000006">
    <property type="protein sequence ID" value="RLP78965.1"/>
    <property type="molecule type" value="Genomic_DNA"/>
</dbReference>
<dbReference type="Proteomes" id="UP000269692">
    <property type="component" value="Unassembled WGS sequence"/>
</dbReference>
<proteinExistence type="predicted"/>
<protein>
    <submittedName>
        <fullName evidence="2">Uncharacterized protein</fullName>
    </submittedName>
</protein>
<evidence type="ECO:0000313" key="2">
    <source>
        <dbReference type="EMBL" id="RLP78965.1"/>
    </source>
</evidence>
<feature type="signal peptide" evidence="1">
    <location>
        <begin position="1"/>
        <end position="27"/>
    </location>
</feature>
<evidence type="ECO:0000313" key="3">
    <source>
        <dbReference type="Proteomes" id="UP000269692"/>
    </source>
</evidence>
<evidence type="ECO:0000256" key="1">
    <source>
        <dbReference type="SAM" id="SignalP"/>
    </source>
</evidence>
<gene>
    <name evidence="2" type="ORF">D9R14_08910</name>
</gene>
<feature type="chain" id="PRO_5017965251" evidence="1">
    <location>
        <begin position="28"/>
        <end position="168"/>
    </location>
</feature>
<dbReference type="OrthoDB" id="8449255at2"/>
<accession>A0A3L7AG56</accession>
<keyword evidence="3" id="KW-1185">Reference proteome</keyword>
<comment type="caution">
    <text evidence="2">The sequence shown here is derived from an EMBL/GenBank/DDBJ whole genome shotgun (WGS) entry which is preliminary data.</text>
</comment>
<name>A0A3L7AG56_9HYPH</name>
<dbReference type="AlphaFoldDB" id="A0A3L7AG56"/>
<reference evidence="2 3" key="1">
    <citation type="submission" date="2018-10" db="EMBL/GenBank/DDBJ databases">
        <title>Xanthobacter tagetidis genome sequencing and assembly.</title>
        <authorList>
            <person name="Maclea K.S."/>
            <person name="Goen A.E."/>
            <person name="Fatima S.A."/>
        </authorList>
    </citation>
    <scope>NUCLEOTIDE SEQUENCE [LARGE SCALE GENOMIC DNA]</scope>
    <source>
        <strain evidence="2 3">ATCC 700314</strain>
    </source>
</reference>
<organism evidence="2 3">
    <name type="scientific">Xanthobacter tagetidis</name>
    <dbReference type="NCBI Taxonomy" id="60216"/>
    <lineage>
        <taxon>Bacteria</taxon>
        <taxon>Pseudomonadati</taxon>
        <taxon>Pseudomonadota</taxon>
        <taxon>Alphaproteobacteria</taxon>
        <taxon>Hyphomicrobiales</taxon>
        <taxon>Xanthobacteraceae</taxon>
        <taxon>Xanthobacter</taxon>
    </lineage>
</organism>